<organism evidence="1 2">
    <name type="scientific">Streptomyces lavendulae subsp. lavendulae</name>
    <dbReference type="NCBI Taxonomy" id="58340"/>
    <lineage>
        <taxon>Bacteria</taxon>
        <taxon>Bacillati</taxon>
        <taxon>Actinomycetota</taxon>
        <taxon>Actinomycetes</taxon>
        <taxon>Kitasatosporales</taxon>
        <taxon>Streptomycetaceae</taxon>
        <taxon>Streptomyces</taxon>
    </lineage>
</organism>
<dbReference type="EMBL" id="CP024985">
    <property type="protein sequence ID" value="ATZ29203.1"/>
    <property type="molecule type" value="Genomic_DNA"/>
</dbReference>
<dbReference type="Proteomes" id="UP000231791">
    <property type="component" value="Chromosome"/>
</dbReference>
<accession>A0A2K8PTN8</accession>
<name>A0A2K8PTN8_STRLA</name>
<evidence type="ECO:0000313" key="1">
    <source>
        <dbReference type="EMBL" id="ATZ29203.1"/>
    </source>
</evidence>
<sequence>METVVQWVRTSWTKQSRGGLEASRRNATPTAFPLPLTSPPFVHEVLMHEVDAFKPQFATHAVLPVSDADTSVLLEEDDGLLRVQLAVTPFGMPRRWRRPPAFRLARGEWLRWQVNHRFAGSHGDAWTYRLDTLNIAYGPAPTDLFMGTPTHHVNELAALR</sequence>
<dbReference type="AlphaFoldDB" id="A0A2K8PTN8"/>
<reference evidence="1 2" key="1">
    <citation type="submission" date="2017-11" db="EMBL/GenBank/DDBJ databases">
        <title>Complete genome sequence of Streptomyces lavendulae subsp. lavendulae CCM 3239 (formerly 'Streptomyces aureofaciens CCM 3239'), the producer of the angucycline-type antibiotic auricin.</title>
        <authorList>
            <person name="Busche T."/>
            <person name="Novakova R."/>
            <person name="Al'Dilaimi A."/>
            <person name="Homerova D."/>
            <person name="Feckova L."/>
            <person name="Rezuchova B."/>
            <person name="Mingyar E."/>
            <person name="Csolleiova D."/>
            <person name="Bekeova C."/>
            <person name="Winkler A."/>
            <person name="Sevcikova B."/>
            <person name="Kalinowski J."/>
            <person name="Kormanec J."/>
            <person name="Ruckert C."/>
        </authorList>
    </citation>
    <scope>NUCLEOTIDE SEQUENCE [LARGE SCALE GENOMIC DNA]</scope>
    <source>
        <strain evidence="1 2">CCM 3239</strain>
    </source>
</reference>
<keyword evidence="2" id="KW-1185">Reference proteome</keyword>
<dbReference type="KEGG" id="slx:SLAV_37190"/>
<dbReference type="RefSeq" id="WP_030227779.1">
    <property type="nucleotide sequence ID" value="NZ_CP024985.1"/>
</dbReference>
<dbReference type="OrthoDB" id="3295282at2"/>
<proteinExistence type="predicted"/>
<dbReference type="GeneID" id="49388395"/>
<evidence type="ECO:0000313" key="2">
    <source>
        <dbReference type="Proteomes" id="UP000231791"/>
    </source>
</evidence>
<protein>
    <submittedName>
        <fullName evidence="1">Uncharacterized protein</fullName>
    </submittedName>
</protein>
<gene>
    <name evidence="1" type="ORF">SLAV_37190</name>
</gene>